<dbReference type="InterPro" id="IPR036390">
    <property type="entry name" value="WH_DNA-bd_sf"/>
</dbReference>
<keyword evidence="7" id="KW-1185">Reference proteome</keyword>
<evidence type="ECO:0000313" key="7">
    <source>
        <dbReference type="Proteomes" id="UP000192722"/>
    </source>
</evidence>
<dbReference type="Gene3D" id="1.10.10.10">
    <property type="entry name" value="Winged helix-like DNA-binding domain superfamily/Winged helix DNA-binding domain"/>
    <property type="match status" value="1"/>
</dbReference>
<dbReference type="Pfam" id="PF00392">
    <property type="entry name" value="GntR"/>
    <property type="match status" value="1"/>
</dbReference>
<dbReference type="Proteomes" id="UP000192722">
    <property type="component" value="Unassembled WGS sequence"/>
</dbReference>
<dbReference type="InterPro" id="IPR011711">
    <property type="entry name" value="GntR_C"/>
</dbReference>
<dbReference type="InterPro" id="IPR008920">
    <property type="entry name" value="TF_FadR/GntR_C"/>
</dbReference>
<dbReference type="GO" id="GO:0003700">
    <property type="term" value="F:DNA-binding transcription factor activity"/>
    <property type="evidence" value="ECO:0007669"/>
    <property type="project" value="InterPro"/>
</dbReference>
<organism evidence="5 8">
    <name type="scientific">Rouxiella silvae</name>
    <dbReference type="NCBI Taxonomy" id="1646373"/>
    <lineage>
        <taxon>Bacteria</taxon>
        <taxon>Pseudomonadati</taxon>
        <taxon>Pseudomonadota</taxon>
        <taxon>Gammaproteobacteria</taxon>
        <taxon>Enterobacterales</taxon>
        <taxon>Yersiniaceae</taxon>
        <taxon>Rouxiella</taxon>
    </lineage>
</organism>
<dbReference type="SMART" id="SM00345">
    <property type="entry name" value="HTH_GNTR"/>
    <property type="match status" value="1"/>
</dbReference>
<dbReference type="SUPFAM" id="SSF46785">
    <property type="entry name" value="Winged helix' DNA-binding domain"/>
    <property type="match status" value="1"/>
</dbReference>
<sequence length="223" mass="24337">MSSDIGLVRPETLRFQVENALRQAIINGRFVPGERLIERELCETLGVSRTSIREALRKLEAEKLVDIVPHKGPIVATISVKEATDLYALRGLLEGFVAREFSQCASDADIAKFGAAAQALRKAGLAQDQASVLQAKNALYGIMLERCGNELVKEALTSLHSRVNLLRATSLMHPDRLPHSLQEIDSLYQAIKARDGDGAEKAARLHVANAQTVALQMLSKAES</sequence>
<evidence type="ECO:0000256" key="2">
    <source>
        <dbReference type="ARBA" id="ARBA00023125"/>
    </source>
</evidence>
<dbReference type="PANTHER" id="PTHR43537:SF24">
    <property type="entry name" value="GLUCONATE OPERON TRANSCRIPTIONAL REPRESSOR"/>
    <property type="match status" value="1"/>
</dbReference>
<feature type="domain" description="HTH gntR-type" evidence="4">
    <location>
        <begin position="11"/>
        <end position="78"/>
    </location>
</feature>
<evidence type="ECO:0000256" key="3">
    <source>
        <dbReference type="ARBA" id="ARBA00023163"/>
    </source>
</evidence>
<protein>
    <submittedName>
        <fullName evidence="5">GntR family transcriptional regulator</fullName>
    </submittedName>
</protein>
<dbReference type="InterPro" id="IPR000524">
    <property type="entry name" value="Tscrpt_reg_HTH_GntR"/>
</dbReference>
<dbReference type="PRINTS" id="PR00035">
    <property type="entry name" value="HTHGNTR"/>
</dbReference>
<dbReference type="PANTHER" id="PTHR43537">
    <property type="entry name" value="TRANSCRIPTIONAL REGULATOR, GNTR FAMILY"/>
    <property type="match status" value="1"/>
</dbReference>
<name>A0AA40X4Z8_9GAMM</name>
<reference evidence="6" key="1">
    <citation type="submission" date="2016-12" db="EMBL/GenBank/DDBJ databases">
        <authorList>
            <person name="Le Fleche-Mateos A."/>
        </authorList>
    </citation>
    <scope>NUCLEOTIDE SEQUENCE</scope>
    <source>
        <strain evidence="6">213</strain>
    </source>
</reference>
<proteinExistence type="predicted"/>
<evidence type="ECO:0000313" key="8">
    <source>
        <dbReference type="Proteomes" id="UP000705283"/>
    </source>
</evidence>
<dbReference type="GO" id="GO:0003677">
    <property type="term" value="F:DNA binding"/>
    <property type="evidence" value="ECO:0007669"/>
    <property type="project" value="UniProtKB-KW"/>
</dbReference>
<keyword evidence="3" id="KW-0804">Transcription</keyword>
<dbReference type="AlphaFoldDB" id="A0AA40X4Z8"/>
<dbReference type="EMBL" id="MRWD01000041">
    <property type="protein sequence ID" value="ORJ20160.1"/>
    <property type="molecule type" value="Genomic_DNA"/>
</dbReference>
<comment type="caution">
    <text evidence="5">The sequence shown here is derived from an EMBL/GenBank/DDBJ whole genome shotgun (WGS) entry which is preliminary data.</text>
</comment>
<keyword evidence="1" id="KW-0805">Transcription regulation</keyword>
<dbReference type="CDD" id="cd07377">
    <property type="entry name" value="WHTH_GntR"/>
    <property type="match status" value="1"/>
</dbReference>
<dbReference type="PROSITE" id="PS50949">
    <property type="entry name" value="HTH_GNTR"/>
    <property type="match status" value="1"/>
</dbReference>
<dbReference type="SUPFAM" id="SSF48008">
    <property type="entry name" value="GntR ligand-binding domain-like"/>
    <property type="match status" value="1"/>
</dbReference>
<evidence type="ECO:0000259" key="4">
    <source>
        <dbReference type="PROSITE" id="PS50949"/>
    </source>
</evidence>
<dbReference type="RefSeq" id="WP_055775820.1">
    <property type="nucleotide sequence ID" value="NZ_CBCSCF010000009.1"/>
</dbReference>
<dbReference type="Gene3D" id="1.20.120.530">
    <property type="entry name" value="GntR ligand-binding domain-like"/>
    <property type="match status" value="1"/>
</dbReference>
<evidence type="ECO:0000313" key="5">
    <source>
        <dbReference type="EMBL" id="MBF6638449.1"/>
    </source>
</evidence>
<dbReference type="InterPro" id="IPR036388">
    <property type="entry name" value="WH-like_DNA-bd_sf"/>
</dbReference>
<evidence type="ECO:0000313" key="6">
    <source>
        <dbReference type="EMBL" id="ORJ20160.1"/>
    </source>
</evidence>
<keyword evidence="2" id="KW-0238">DNA-binding</keyword>
<gene>
    <name evidence="6" type="ORF">BS639_16465</name>
    <name evidence="5" type="ORF">ITX54_17430</name>
</gene>
<reference evidence="5" key="4">
    <citation type="submission" date="2022-09" db="EMBL/GenBank/DDBJ databases">
        <title>Rouxiella aceris sp. nov., isolated from tree sap and emended description of the genus Rhouxiella.</title>
        <authorList>
            <person name="Kim I.S."/>
        </authorList>
    </citation>
    <scope>NUCLEOTIDE SEQUENCE</scope>
    <source>
        <strain evidence="5">SAP-2</strain>
    </source>
</reference>
<evidence type="ECO:0000256" key="1">
    <source>
        <dbReference type="ARBA" id="ARBA00023015"/>
    </source>
</evidence>
<dbReference type="Pfam" id="PF07729">
    <property type="entry name" value="FCD"/>
    <property type="match status" value="1"/>
</dbReference>
<reference evidence="6 7" key="2">
    <citation type="journal article" date="2017" name="Int. J. Syst. Evol. Microbiol.">
        <title>Rouxiella badensis sp. nov. and Rouxiella silvae sp. nov. isolated from peat bog soil in Germany and emendation of the genus description.</title>
        <authorList>
            <person name="Le Fleche-Mateos A."/>
            <person name="Kugler J.H."/>
            <person name="Hansen S.H."/>
            <person name="Syldatk C."/>
            <person name="Hausmann R."/>
            <person name="Lomprez F."/>
            <person name="Vandenbogaert M."/>
            <person name="Manuguerra J.C."/>
            <person name="Grimont P.A."/>
        </authorList>
    </citation>
    <scope>NUCLEOTIDE SEQUENCE [LARGE SCALE GENOMIC DNA]</scope>
    <source>
        <strain evidence="6 7">213</strain>
    </source>
</reference>
<dbReference type="SMART" id="SM00895">
    <property type="entry name" value="FCD"/>
    <property type="match status" value="1"/>
</dbReference>
<reference evidence="5" key="3">
    <citation type="submission" date="2020-11" db="EMBL/GenBank/DDBJ databases">
        <authorList>
            <person name="Lee S.D."/>
        </authorList>
    </citation>
    <scope>NUCLEOTIDE SEQUENCE</scope>
    <source>
        <strain evidence="5">SAP-2</strain>
    </source>
</reference>
<accession>A0AA40X4Z8</accession>
<dbReference type="Proteomes" id="UP000705283">
    <property type="component" value="Unassembled WGS sequence"/>
</dbReference>
<dbReference type="EMBL" id="JADMKS010000007">
    <property type="protein sequence ID" value="MBF6638449.1"/>
    <property type="molecule type" value="Genomic_DNA"/>
</dbReference>